<dbReference type="GO" id="GO:0016787">
    <property type="term" value="F:hydrolase activity"/>
    <property type="evidence" value="ECO:0007669"/>
    <property type="project" value="UniProtKB-KW"/>
</dbReference>
<dbReference type="PANTHER" id="PTHR33886">
    <property type="entry name" value="UNSATURATED RHAMNOGALACTURONAN HYDROLASE (EUROFUNG)"/>
    <property type="match status" value="1"/>
</dbReference>
<accession>A0ABW4VK12</accession>
<keyword evidence="3" id="KW-1185">Reference proteome</keyword>
<organism evidence="2 3">
    <name type="scientific">Belliella marina</name>
    <dbReference type="NCBI Taxonomy" id="1644146"/>
    <lineage>
        <taxon>Bacteria</taxon>
        <taxon>Pseudomonadati</taxon>
        <taxon>Bacteroidota</taxon>
        <taxon>Cytophagia</taxon>
        <taxon>Cytophagales</taxon>
        <taxon>Cyclobacteriaceae</taxon>
        <taxon>Belliella</taxon>
    </lineage>
</organism>
<evidence type="ECO:0000313" key="3">
    <source>
        <dbReference type="Proteomes" id="UP001597361"/>
    </source>
</evidence>
<dbReference type="Proteomes" id="UP001597361">
    <property type="component" value="Unassembled WGS sequence"/>
</dbReference>
<reference evidence="3" key="1">
    <citation type="journal article" date="2019" name="Int. J. Syst. Evol. Microbiol.">
        <title>The Global Catalogue of Microorganisms (GCM) 10K type strain sequencing project: providing services to taxonomists for standard genome sequencing and annotation.</title>
        <authorList>
            <consortium name="The Broad Institute Genomics Platform"/>
            <consortium name="The Broad Institute Genome Sequencing Center for Infectious Disease"/>
            <person name="Wu L."/>
            <person name="Ma J."/>
        </authorList>
    </citation>
    <scope>NUCLEOTIDE SEQUENCE [LARGE SCALE GENOMIC DNA]</scope>
    <source>
        <strain evidence="3">CGMCC 1.15180</strain>
    </source>
</reference>
<dbReference type="PANTHER" id="PTHR33886:SF8">
    <property type="entry name" value="UNSATURATED RHAMNOGALACTURONAN HYDROLASE (EUROFUNG)"/>
    <property type="match status" value="1"/>
</dbReference>
<dbReference type="PROSITE" id="PS51257">
    <property type="entry name" value="PROKAR_LIPOPROTEIN"/>
    <property type="match status" value="1"/>
</dbReference>
<keyword evidence="1 2" id="KW-0378">Hydrolase</keyword>
<gene>
    <name evidence="2" type="ORF">ACFSKL_03605</name>
</gene>
<dbReference type="InterPro" id="IPR008928">
    <property type="entry name" value="6-hairpin_glycosidase_sf"/>
</dbReference>
<sequence>MKIPNAILLIVLVLASCQTKTEKTEETVAEEKPWSVQLAVSDIERFTQLMTENPRWGYHQGLIGKSMLDMWEYTGEQKYFDFVKAFGENVISEDGHINTYEFKSYNIDNINAGKLLIPLYQETKDERYLKALDTLIHQMASHPRTSEGGFWHKLRYPHQKWLDGIYMASPFLAAYAVAFGQPQYFDDVVNQITLMAKHAYNPDKKLLYHGWDESKEQPWADKTTGLSANFWSRSIGWYGMAIVDVLDFLPEDHPGRSELIAIARNVAEGIQMHQDEKTGTWYQVTDMGDREGNYLESSGTAMFVYFLYKGVRLGYLDNSYLATAKKGYEGMVNQFFKTDEDGMVSVSQGCVVAGLGGPDNRDGSFEYYISEPIKDNDPKATGPAIIASIEHERSVK</sequence>
<name>A0ABW4VK12_9BACT</name>
<dbReference type="InterPro" id="IPR010905">
    <property type="entry name" value="Glyco_hydro_88"/>
</dbReference>
<dbReference type="Pfam" id="PF07470">
    <property type="entry name" value="Glyco_hydro_88"/>
    <property type="match status" value="1"/>
</dbReference>
<comment type="caution">
    <text evidence="2">The sequence shown here is derived from an EMBL/GenBank/DDBJ whole genome shotgun (WGS) entry which is preliminary data.</text>
</comment>
<dbReference type="InterPro" id="IPR012341">
    <property type="entry name" value="6hp_glycosidase-like_sf"/>
</dbReference>
<evidence type="ECO:0000256" key="1">
    <source>
        <dbReference type="ARBA" id="ARBA00022801"/>
    </source>
</evidence>
<proteinExistence type="predicted"/>
<dbReference type="InterPro" id="IPR052043">
    <property type="entry name" value="PolySaccharide_Degr_Enz"/>
</dbReference>
<dbReference type="RefSeq" id="WP_376883561.1">
    <property type="nucleotide sequence ID" value="NZ_JBHUHR010000012.1"/>
</dbReference>
<dbReference type="EMBL" id="JBHUHR010000012">
    <property type="protein sequence ID" value="MFD2033860.1"/>
    <property type="molecule type" value="Genomic_DNA"/>
</dbReference>
<evidence type="ECO:0000313" key="2">
    <source>
        <dbReference type="EMBL" id="MFD2033860.1"/>
    </source>
</evidence>
<dbReference type="SUPFAM" id="SSF48208">
    <property type="entry name" value="Six-hairpin glycosidases"/>
    <property type="match status" value="1"/>
</dbReference>
<protein>
    <submittedName>
        <fullName evidence="2">Glycoside hydrolase family 105 protein</fullName>
    </submittedName>
</protein>
<dbReference type="Gene3D" id="1.50.10.10">
    <property type="match status" value="1"/>
</dbReference>